<feature type="compositionally biased region" description="Basic and acidic residues" evidence="1">
    <location>
        <begin position="171"/>
        <end position="184"/>
    </location>
</feature>
<evidence type="ECO:0000313" key="3">
    <source>
        <dbReference type="Proteomes" id="UP001162640"/>
    </source>
</evidence>
<evidence type="ECO:0000313" key="2">
    <source>
        <dbReference type="EMBL" id="GMH74052.1"/>
    </source>
</evidence>
<evidence type="ECO:0000256" key="1">
    <source>
        <dbReference type="SAM" id="MobiDB-lite"/>
    </source>
</evidence>
<reference evidence="3" key="1">
    <citation type="journal article" date="2023" name="Commun. Biol.">
        <title>Genome analysis of Parmales, the sister group of diatoms, reveals the evolutionary specialization of diatoms from phago-mixotrophs to photoautotrophs.</title>
        <authorList>
            <person name="Ban H."/>
            <person name="Sato S."/>
            <person name="Yoshikawa S."/>
            <person name="Yamada K."/>
            <person name="Nakamura Y."/>
            <person name="Ichinomiya M."/>
            <person name="Sato N."/>
            <person name="Blanc-Mathieu R."/>
            <person name="Endo H."/>
            <person name="Kuwata A."/>
            <person name="Ogata H."/>
        </authorList>
    </citation>
    <scope>NUCLEOTIDE SEQUENCE [LARGE SCALE GENOMIC DNA]</scope>
</reference>
<name>A0A9W7AKQ0_9STRA</name>
<accession>A0A9W7AKQ0</accession>
<feature type="compositionally biased region" description="Basic and acidic residues" evidence="1">
    <location>
        <begin position="205"/>
        <end position="219"/>
    </location>
</feature>
<gene>
    <name evidence="2" type="ORF">TL16_g06356</name>
</gene>
<protein>
    <submittedName>
        <fullName evidence="2">Uncharacterized protein</fullName>
    </submittedName>
</protein>
<proteinExistence type="predicted"/>
<comment type="caution">
    <text evidence="2">The sequence shown here is derived from an EMBL/GenBank/DDBJ whole genome shotgun (WGS) entry which is preliminary data.</text>
</comment>
<dbReference type="Proteomes" id="UP001162640">
    <property type="component" value="Unassembled WGS sequence"/>
</dbReference>
<organism evidence="2 3">
    <name type="scientific">Triparma laevis f. inornata</name>
    <dbReference type="NCBI Taxonomy" id="1714386"/>
    <lineage>
        <taxon>Eukaryota</taxon>
        <taxon>Sar</taxon>
        <taxon>Stramenopiles</taxon>
        <taxon>Ochrophyta</taxon>
        <taxon>Bolidophyceae</taxon>
        <taxon>Parmales</taxon>
        <taxon>Triparmaceae</taxon>
        <taxon>Triparma</taxon>
    </lineage>
</organism>
<feature type="region of interest" description="Disordered" evidence="1">
    <location>
        <begin position="50"/>
        <end position="71"/>
    </location>
</feature>
<sequence>MMSFHGHSPTLMDEINRVSSKETAAIAYNSRMAYLTPPGYVGVSPTKEIEKKATGPGSTIKHKNYRKMPCPNEKLLPPVELMTRDQALRFAYLQEHDPKSGIKAMPGLAIKCKLPNPPQVDPEEEKKREEILKRIREKEIKDEIKKREERVKRLNKAKRMARFARSVSMSEPHDGEQGQNNHEDEFYDDYDDEDYSDSEYEDNDSLDKEVEKVSEEEKKKNARQKRIWEKKTTLAGEVYWLNRQTHKKSYTDPFAKQAAKPRDDLLEDGDYPESFDFLNNWKDVLEKDGQVRGGFSSLFQVQALLPLPHSCYLVIVLLPNPDSCYLVIVLLLTPKRTVPLVQSHEHGELLGQTSCPLSPA</sequence>
<feature type="region of interest" description="Disordered" evidence="1">
    <location>
        <begin position="159"/>
        <end position="221"/>
    </location>
</feature>
<dbReference type="AlphaFoldDB" id="A0A9W7AKQ0"/>
<feature type="compositionally biased region" description="Acidic residues" evidence="1">
    <location>
        <begin position="185"/>
        <end position="204"/>
    </location>
</feature>
<dbReference type="EMBL" id="BLQM01000191">
    <property type="protein sequence ID" value="GMH74052.1"/>
    <property type="molecule type" value="Genomic_DNA"/>
</dbReference>